<keyword evidence="2" id="KW-1185">Reference proteome</keyword>
<name>A0ABY7C4T2_9HYPH</name>
<reference evidence="1" key="1">
    <citation type="submission" date="2022-12" db="EMBL/GenBank/DDBJ databases">
        <title>Jiella pelagia sp. nov., isolated from phosphonate enriched culture of Northwest Pacific surface seawater.</title>
        <authorList>
            <person name="Shin D.Y."/>
            <person name="Hwang C.Y."/>
        </authorList>
    </citation>
    <scope>NUCLEOTIDE SEQUENCE</scope>
    <source>
        <strain evidence="1">HL-NP1</strain>
    </source>
</reference>
<dbReference type="RefSeq" id="WP_268883481.1">
    <property type="nucleotide sequence ID" value="NZ_CP114029.1"/>
</dbReference>
<protein>
    <submittedName>
        <fullName evidence="1">5-oxoprolinase subunit PxpA</fullName>
        <ecNumber evidence="1">3.5.2.9</ecNumber>
    </submittedName>
</protein>
<proteinExistence type="predicted"/>
<dbReference type="PANTHER" id="PTHR30292:SF0">
    <property type="entry name" value="5-OXOPROLINASE SUBUNIT A"/>
    <property type="match status" value="1"/>
</dbReference>
<dbReference type="EMBL" id="CP114029">
    <property type="protein sequence ID" value="WAP70944.1"/>
    <property type="molecule type" value="Genomic_DNA"/>
</dbReference>
<dbReference type="Proteomes" id="UP001164020">
    <property type="component" value="Chromosome"/>
</dbReference>
<evidence type="ECO:0000313" key="1">
    <source>
        <dbReference type="EMBL" id="WAP70944.1"/>
    </source>
</evidence>
<gene>
    <name evidence="1" type="primary">pxpA</name>
    <name evidence="1" type="ORF">OH818_13830</name>
</gene>
<dbReference type="GO" id="GO:0017168">
    <property type="term" value="F:5-oxoprolinase (ATP-hydrolyzing) activity"/>
    <property type="evidence" value="ECO:0007669"/>
    <property type="project" value="UniProtKB-EC"/>
</dbReference>
<dbReference type="Pfam" id="PF03746">
    <property type="entry name" value="LamB_YcsF"/>
    <property type="match status" value="1"/>
</dbReference>
<dbReference type="NCBIfam" id="NF003816">
    <property type="entry name" value="PRK05406.1-5"/>
    <property type="match status" value="1"/>
</dbReference>
<dbReference type="InterPro" id="IPR011330">
    <property type="entry name" value="Glyco_hydro/deAcase_b/a-brl"/>
</dbReference>
<dbReference type="SUPFAM" id="SSF88713">
    <property type="entry name" value="Glycoside hydrolase/deacetylase"/>
    <property type="match status" value="1"/>
</dbReference>
<keyword evidence="1" id="KW-0378">Hydrolase</keyword>
<dbReference type="Gene3D" id="3.20.20.370">
    <property type="entry name" value="Glycoside hydrolase/deacetylase"/>
    <property type="match status" value="1"/>
</dbReference>
<dbReference type="NCBIfam" id="NF003814">
    <property type="entry name" value="PRK05406.1-3"/>
    <property type="match status" value="1"/>
</dbReference>
<organism evidence="1 2">
    <name type="scientific">Jiella pelagia</name>
    <dbReference type="NCBI Taxonomy" id="2986949"/>
    <lineage>
        <taxon>Bacteria</taxon>
        <taxon>Pseudomonadati</taxon>
        <taxon>Pseudomonadota</taxon>
        <taxon>Alphaproteobacteria</taxon>
        <taxon>Hyphomicrobiales</taxon>
        <taxon>Aurantimonadaceae</taxon>
        <taxon>Jiella</taxon>
    </lineage>
</organism>
<evidence type="ECO:0000313" key="2">
    <source>
        <dbReference type="Proteomes" id="UP001164020"/>
    </source>
</evidence>
<dbReference type="InterPro" id="IPR005501">
    <property type="entry name" value="LamB/YcsF/PxpA-like"/>
</dbReference>
<dbReference type="EC" id="3.5.2.9" evidence="1"/>
<accession>A0ABY7C4T2</accession>
<dbReference type="PANTHER" id="PTHR30292">
    <property type="entry name" value="UNCHARACTERIZED PROTEIN YBGL-RELATED"/>
    <property type="match status" value="1"/>
</dbReference>
<sequence>MAVDINCDMGESFGLYRMGDDEGIMPYVTQANVACGFHGSDPNHMRRTVELARRHGTKVGAHVSLPDLPGFGRREMKIDREEMANIILYQIGALKAFLDQAGLPLSHLKPHGALYGMAARQEPIAEAVADAAEVYRVPVMGLAGTLHETVYKRRKLDFVTEFFADLDYDDDGSLIITREHAAVDPDHAANRAVEAVRDGRVKSINGRELSIRAETICIHSDTPNAVEIAKAVHAAVIPLNAA</sequence>